<gene>
    <name evidence="1" type="ORF">EJK54_1049</name>
</gene>
<sequence>MKYQIKPLNWVDESSIGMTHTYHYRPEHDRYRLTIVNRIKPNARNILMDFDSIDEIIDFANKHYVLNSHYFLEKVNEPTTTTA</sequence>
<dbReference type="RefSeq" id="WP_003667836.1">
    <property type="nucleotide sequence ID" value="NZ_CP034662.1"/>
</dbReference>
<name>A0ABY0BMC2_MORCA</name>
<dbReference type="EMBL" id="RYER01000003">
    <property type="protein sequence ID" value="RUO17534.1"/>
    <property type="molecule type" value="Genomic_DNA"/>
</dbReference>
<keyword evidence="2" id="KW-1185">Reference proteome</keyword>
<proteinExistence type="predicted"/>
<accession>A0ABY0BMC2</accession>
<dbReference type="Proteomes" id="UP000268436">
    <property type="component" value="Unassembled WGS sequence"/>
</dbReference>
<evidence type="ECO:0000313" key="1">
    <source>
        <dbReference type="EMBL" id="RUO17534.1"/>
    </source>
</evidence>
<comment type="caution">
    <text evidence="1">The sequence shown here is derived from an EMBL/GenBank/DDBJ whole genome shotgun (WGS) entry which is preliminary data.</text>
</comment>
<protein>
    <submittedName>
        <fullName evidence="1">Uncharacterized protein</fullName>
    </submittedName>
</protein>
<evidence type="ECO:0000313" key="2">
    <source>
        <dbReference type="Proteomes" id="UP000268436"/>
    </source>
</evidence>
<organism evidence="1 2">
    <name type="scientific">Moraxella catarrhalis</name>
    <name type="common">Branhamella catarrhalis</name>
    <dbReference type="NCBI Taxonomy" id="480"/>
    <lineage>
        <taxon>Bacteria</taxon>
        <taxon>Pseudomonadati</taxon>
        <taxon>Pseudomonadota</taxon>
        <taxon>Gammaproteobacteria</taxon>
        <taxon>Moraxellales</taxon>
        <taxon>Moraxellaceae</taxon>
        <taxon>Moraxella</taxon>
    </lineage>
</organism>
<reference evidence="1 2" key="1">
    <citation type="submission" date="2018-12" db="EMBL/GenBank/DDBJ databases">
        <title>Persistence of Moraxella catarrhalis in Chronic Obstructive Pulmonary Disease and Regulation of the Hag/MID Adhesin.</title>
        <authorList>
            <person name="Murphy T."/>
            <person name="Zhao X."/>
            <person name="Vyas G."/>
            <person name="Aluvathingal J."/>
            <person name="Nadendla S."/>
            <person name="Tallon L."/>
            <person name="Tettelin H."/>
        </authorList>
    </citation>
    <scope>NUCLEOTIDE SEQUENCE [LARGE SCALE GENOMIC DNA]</scope>
    <source>
        <strain evidence="1 2">173P27B1</strain>
    </source>
</reference>